<organism evidence="1 2">
    <name type="scientific">Gossypium australe</name>
    <dbReference type="NCBI Taxonomy" id="47621"/>
    <lineage>
        <taxon>Eukaryota</taxon>
        <taxon>Viridiplantae</taxon>
        <taxon>Streptophyta</taxon>
        <taxon>Embryophyta</taxon>
        <taxon>Tracheophyta</taxon>
        <taxon>Spermatophyta</taxon>
        <taxon>Magnoliopsida</taxon>
        <taxon>eudicotyledons</taxon>
        <taxon>Gunneridae</taxon>
        <taxon>Pentapetalae</taxon>
        <taxon>rosids</taxon>
        <taxon>malvids</taxon>
        <taxon>Malvales</taxon>
        <taxon>Malvaceae</taxon>
        <taxon>Malvoideae</taxon>
        <taxon>Gossypium</taxon>
    </lineage>
</organism>
<dbReference type="Proteomes" id="UP000325315">
    <property type="component" value="Unassembled WGS sequence"/>
</dbReference>
<accession>A0A5B6WTR9</accession>
<protein>
    <submittedName>
        <fullName evidence="1">Retrovirus-related Pol polyprotein from transposon 412 family</fullName>
    </submittedName>
</protein>
<evidence type="ECO:0000313" key="2">
    <source>
        <dbReference type="Proteomes" id="UP000325315"/>
    </source>
</evidence>
<gene>
    <name evidence="1" type="ORF">EPI10_006775</name>
</gene>
<sequence>MVFELEAPNLELKPSRNHLECMFWGHNETLPVIEGRLIHLGWTIANIKGLIPSLCMHQILMEENPNLLKMHNKD</sequence>
<reference evidence="1" key="1">
    <citation type="submission" date="2019-08" db="EMBL/GenBank/DDBJ databases">
        <authorList>
            <person name="Liu F."/>
        </authorList>
    </citation>
    <scope>NUCLEOTIDE SEQUENCE [LARGE SCALE GENOMIC DNA]</scope>
    <source>
        <strain evidence="1">PA1801</strain>
        <tissue evidence="1">Leaf</tissue>
    </source>
</reference>
<keyword evidence="2" id="KW-1185">Reference proteome</keyword>
<proteinExistence type="predicted"/>
<comment type="caution">
    <text evidence="1">The sequence shown here is derived from an EMBL/GenBank/DDBJ whole genome shotgun (WGS) entry which is preliminary data.</text>
</comment>
<name>A0A5B6WTR9_9ROSI</name>
<dbReference type="EMBL" id="SMMG02000002">
    <property type="protein sequence ID" value="KAA3484706.1"/>
    <property type="molecule type" value="Genomic_DNA"/>
</dbReference>
<dbReference type="AlphaFoldDB" id="A0A5B6WTR9"/>
<evidence type="ECO:0000313" key="1">
    <source>
        <dbReference type="EMBL" id="KAA3484706.1"/>
    </source>
</evidence>